<dbReference type="PANTHER" id="PTHR30204:SF69">
    <property type="entry name" value="MERR-FAMILY TRANSCRIPTIONAL REGULATOR"/>
    <property type="match status" value="1"/>
</dbReference>
<dbReference type="PRINTS" id="PR00040">
    <property type="entry name" value="HTHMERR"/>
</dbReference>
<dbReference type="PROSITE" id="PS50937">
    <property type="entry name" value="HTH_MERR_2"/>
    <property type="match status" value="1"/>
</dbReference>
<dbReference type="KEGG" id="dal:Dalk_1993"/>
<dbReference type="InterPro" id="IPR047057">
    <property type="entry name" value="MerR_fam"/>
</dbReference>
<dbReference type="InterPro" id="IPR009061">
    <property type="entry name" value="DNA-bd_dom_put_sf"/>
</dbReference>
<protein>
    <submittedName>
        <fullName evidence="6">Transcriptional regulator, MerR family</fullName>
    </submittedName>
</protein>
<dbReference type="GO" id="GO:0003677">
    <property type="term" value="F:DNA binding"/>
    <property type="evidence" value="ECO:0007669"/>
    <property type="project" value="UniProtKB-KW"/>
</dbReference>
<name>B8FG09_DESAL</name>
<dbReference type="Gene3D" id="1.10.1660.10">
    <property type="match status" value="1"/>
</dbReference>
<evidence type="ECO:0000256" key="4">
    <source>
        <dbReference type="ARBA" id="ARBA00023163"/>
    </source>
</evidence>
<organism evidence="6 7">
    <name type="scientific">Desulfatibacillum aliphaticivorans</name>
    <dbReference type="NCBI Taxonomy" id="218208"/>
    <lineage>
        <taxon>Bacteria</taxon>
        <taxon>Pseudomonadati</taxon>
        <taxon>Thermodesulfobacteriota</taxon>
        <taxon>Desulfobacteria</taxon>
        <taxon>Desulfobacterales</taxon>
        <taxon>Desulfatibacillaceae</taxon>
        <taxon>Desulfatibacillum</taxon>
    </lineage>
</organism>
<dbReference type="PANTHER" id="PTHR30204">
    <property type="entry name" value="REDOX-CYCLING DRUG-SENSING TRANSCRIPTIONAL ACTIVATOR SOXR"/>
    <property type="match status" value="1"/>
</dbReference>
<evidence type="ECO:0000313" key="7">
    <source>
        <dbReference type="Proteomes" id="UP000000739"/>
    </source>
</evidence>
<dbReference type="GO" id="GO:0003700">
    <property type="term" value="F:DNA-binding transcription factor activity"/>
    <property type="evidence" value="ECO:0007669"/>
    <property type="project" value="InterPro"/>
</dbReference>
<feature type="domain" description="HTH merR-type" evidence="5">
    <location>
        <begin position="1"/>
        <end position="70"/>
    </location>
</feature>
<proteinExistence type="predicted"/>
<dbReference type="EMBL" id="CP001322">
    <property type="protein sequence ID" value="ACL03689.1"/>
    <property type="molecule type" value="Genomic_DNA"/>
</dbReference>
<evidence type="ECO:0000256" key="2">
    <source>
        <dbReference type="ARBA" id="ARBA00023015"/>
    </source>
</evidence>
<evidence type="ECO:0000313" key="6">
    <source>
        <dbReference type="EMBL" id="ACL03689.1"/>
    </source>
</evidence>
<accession>B8FG09</accession>
<dbReference type="Pfam" id="PF13411">
    <property type="entry name" value="MerR_1"/>
    <property type="match status" value="1"/>
</dbReference>
<dbReference type="AlphaFoldDB" id="B8FG09"/>
<dbReference type="Proteomes" id="UP000000739">
    <property type="component" value="Chromosome"/>
</dbReference>
<evidence type="ECO:0000256" key="3">
    <source>
        <dbReference type="ARBA" id="ARBA00023125"/>
    </source>
</evidence>
<dbReference type="SUPFAM" id="SSF46955">
    <property type="entry name" value="Putative DNA-binding domain"/>
    <property type="match status" value="1"/>
</dbReference>
<keyword evidence="2" id="KW-0805">Transcription regulation</keyword>
<gene>
    <name evidence="6" type="ordered locus">Dalk_1993</name>
</gene>
<dbReference type="HOGENOM" id="CLU_101710_0_0_7"/>
<sequence length="238" mass="27525">MKISELAKAAGAPKETIHFYIREGLLPKPRKKARNVAEYDDSYIERIKYIKELQDKHFLPLSEIKKIVKRWNKGSPVQGAVLQLQSEYFSAVERLLPGEIKGEENFRKATGLSEKWLVKVEEWGVITPETIDGEKVYSQDDVSLGKVICDMGRVGLGPKDGFDPEALRQYKDDFRGLASKGNKYFFDALWKKVDDESFHARAQQGMEIMSIFYYHLYRKLAKQTFAEEMEKRRSESSE</sequence>
<dbReference type="eggNOG" id="COG0789">
    <property type="taxonomic scope" value="Bacteria"/>
</dbReference>
<evidence type="ECO:0000259" key="5">
    <source>
        <dbReference type="PROSITE" id="PS50937"/>
    </source>
</evidence>
<dbReference type="InterPro" id="IPR000551">
    <property type="entry name" value="MerR-type_HTH_dom"/>
</dbReference>
<keyword evidence="7" id="KW-1185">Reference proteome</keyword>
<keyword evidence="3" id="KW-0238">DNA-binding</keyword>
<keyword evidence="1" id="KW-0678">Repressor</keyword>
<dbReference type="RefSeq" id="WP_012611118.1">
    <property type="nucleotide sequence ID" value="NC_011768.1"/>
</dbReference>
<dbReference type="SMART" id="SM00422">
    <property type="entry name" value="HTH_MERR"/>
    <property type="match status" value="1"/>
</dbReference>
<evidence type="ECO:0000256" key="1">
    <source>
        <dbReference type="ARBA" id="ARBA00022491"/>
    </source>
</evidence>
<keyword evidence="4" id="KW-0804">Transcription</keyword>
<reference evidence="6 7" key="1">
    <citation type="journal article" date="2012" name="Environ. Microbiol.">
        <title>The genome sequence of Desulfatibacillum alkenivorans AK-01: a blueprint for anaerobic alkane oxidation.</title>
        <authorList>
            <person name="Callaghan A.V."/>
            <person name="Morris B.E."/>
            <person name="Pereira I.A."/>
            <person name="McInerney M.J."/>
            <person name="Austin R.N."/>
            <person name="Groves J.T."/>
            <person name="Kukor J.J."/>
            <person name="Suflita J.M."/>
            <person name="Young L.Y."/>
            <person name="Zylstra G.J."/>
            <person name="Wawrik B."/>
        </authorList>
    </citation>
    <scope>NUCLEOTIDE SEQUENCE [LARGE SCALE GENOMIC DNA]</scope>
    <source>
        <strain evidence="6 7">AK-01</strain>
    </source>
</reference>